<evidence type="ECO:0000313" key="2">
    <source>
        <dbReference type="EMBL" id="SVC62806.1"/>
    </source>
</evidence>
<reference evidence="2" key="1">
    <citation type="submission" date="2018-05" db="EMBL/GenBank/DDBJ databases">
        <authorList>
            <person name="Lanie J.A."/>
            <person name="Ng W.-L."/>
            <person name="Kazmierczak K.M."/>
            <person name="Andrzejewski T.M."/>
            <person name="Davidsen T.M."/>
            <person name="Wayne K.J."/>
            <person name="Tettelin H."/>
            <person name="Glass J.I."/>
            <person name="Rusch D."/>
            <person name="Podicherti R."/>
            <person name="Tsui H.-C.T."/>
            <person name="Winkler M.E."/>
        </authorList>
    </citation>
    <scope>NUCLEOTIDE SEQUENCE</scope>
</reference>
<feature type="non-terminal residue" evidence="2">
    <location>
        <position position="247"/>
    </location>
</feature>
<dbReference type="Pfam" id="PF02517">
    <property type="entry name" value="Rce1-like"/>
    <property type="match status" value="1"/>
</dbReference>
<feature type="domain" description="CAAX prenyl protease 2/Lysostaphin resistance protein A-like" evidence="1">
    <location>
        <begin position="176"/>
        <end position="246"/>
    </location>
</feature>
<proteinExistence type="predicted"/>
<dbReference type="AlphaFoldDB" id="A0A382NNX5"/>
<dbReference type="GO" id="GO:0004175">
    <property type="term" value="F:endopeptidase activity"/>
    <property type="evidence" value="ECO:0007669"/>
    <property type="project" value="UniProtKB-ARBA"/>
</dbReference>
<accession>A0A382NNX5</accession>
<protein>
    <recommendedName>
        <fullName evidence="1">CAAX prenyl protease 2/Lysostaphin resistance protein A-like domain-containing protein</fullName>
    </recommendedName>
</protein>
<dbReference type="GO" id="GO:0080120">
    <property type="term" value="P:CAAX-box protein maturation"/>
    <property type="evidence" value="ECO:0007669"/>
    <property type="project" value="UniProtKB-ARBA"/>
</dbReference>
<evidence type="ECO:0000259" key="1">
    <source>
        <dbReference type="Pfam" id="PF02517"/>
    </source>
</evidence>
<name>A0A382NNX5_9ZZZZ</name>
<organism evidence="2">
    <name type="scientific">marine metagenome</name>
    <dbReference type="NCBI Taxonomy" id="408172"/>
    <lineage>
        <taxon>unclassified sequences</taxon>
        <taxon>metagenomes</taxon>
        <taxon>ecological metagenomes</taxon>
    </lineage>
</organism>
<dbReference type="InterPro" id="IPR003675">
    <property type="entry name" value="Rce1/LyrA-like_dom"/>
</dbReference>
<sequence length="247" mass="27878">MMISGPIRAAGDWACVGYTLAESVFPGLGYGLMGDFDKMLIFGGLRWSALSKYNEYSKSPHYQEEISDIYKETELENEKTRTDIYYSKETFYGSSYASIYSNLTYVTFYDFYDGNCEENPKTYGLVFSPFRIWDYGMEPTFWAPTIYVASTPMDGDLVNYHVDQDLSRDQMLRQSFLQYQLVGIGEEMLFRGVIQRSLFNLYSKGFSKGFSRWSSILTASALFGAAHSGKGLSALPAGAFLAGIYLG</sequence>
<dbReference type="EMBL" id="UINC01101749">
    <property type="protein sequence ID" value="SVC62806.1"/>
    <property type="molecule type" value="Genomic_DNA"/>
</dbReference>
<gene>
    <name evidence="2" type="ORF">METZ01_LOCUS315660</name>
</gene>